<dbReference type="EMBL" id="JEMT01029784">
    <property type="protein sequence ID" value="EXX50788.1"/>
    <property type="molecule type" value="Genomic_DNA"/>
</dbReference>
<dbReference type="EC" id="5.6.2.3" evidence="1"/>
<name>A0A015L7K5_RHIIW</name>
<dbReference type="InterPro" id="IPR027417">
    <property type="entry name" value="P-loop_NTPase"/>
</dbReference>
<dbReference type="GO" id="GO:0043139">
    <property type="term" value="F:5'-3' DNA helicase activity"/>
    <property type="evidence" value="ECO:0007669"/>
    <property type="project" value="UniProtKB-EC"/>
</dbReference>
<accession>A0A015L7K5</accession>
<keyword evidence="1" id="KW-0233">DNA recombination</keyword>
<dbReference type="STRING" id="1432141.A0A015L7K5"/>
<comment type="caution">
    <text evidence="3">The sequence shown here is derived from an EMBL/GenBank/DDBJ whole genome shotgun (WGS) entry which is preliminary data.</text>
</comment>
<dbReference type="Proteomes" id="UP000022910">
    <property type="component" value="Unassembled WGS sequence"/>
</dbReference>
<dbReference type="PANTHER" id="PTHR47642">
    <property type="entry name" value="ATP-DEPENDENT DNA HELICASE"/>
    <property type="match status" value="1"/>
</dbReference>
<keyword evidence="1" id="KW-0378">Hydrolase</keyword>
<dbReference type="GO" id="GO:0016887">
    <property type="term" value="F:ATP hydrolysis activity"/>
    <property type="evidence" value="ECO:0007669"/>
    <property type="project" value="RHEA"/>
</dbReference>
<dbReference type="Gene3D" id="3.40.50.300">
    <property type="entry name" value="P-loop containing nucleotide triphosphate hydrolases"/>
    <property type="match status" value="1"/>
</dbReference>
<comment type="catalytic activity">
    <reaction evidence="1">
        <text>ATP + H2O = ADP + phosphate + H(+)</text>
        <dbReference type="Rhea" id="RHEA:13065"/>
        <dbReference type="ChEBI" id="CHEBI:15377"/>
        <dbReference type="ChEBI" id="CHEBI:15378"/>
        <dbReference type="ChEBI" id="CHEBI:30616"/>
        <dbReference type="ChEBI" id="CHEBI:43474"/>
        <dbReference type="ChEBI" id="CHEBI:456216"/>
        <dbReference type="EC" id="5.6.2.3"/>
    </reaction>
</comment>
<dbReference type="AlphaFoldDB" id="A0A015L7K5"/>
<sequence>MGTAGTGKSYLINIIRERLQENSIVLAPTGVAAFNIQGSIIHSALSVPILCGTDYKLEGESLKKLQNRIKDIKYLIIDEMSMRNGALDDWELLMTRIPEKLPESERKKFSNSINILTTWEEVDRINADKLRSLNQPVAKIGAVHTGGSEAWKAE</sequence>
<dbReference type="InterPro" id="IPR051055">
    <property type="entry name" value="PIF1_helicase"/>
</dbReference>
<reference evidence="3 4" key="1">
    <citation type="submission" date="2014-02" db="EMBL/GenBank/DDBJ databases">
        <title>Single nucleus genome sequencing reveals high similarity among nuclei of an endomycorrhizal fungus.</title>
        <authorList>
            <person name="Lin K."/>
            <person name="Geurts R."/>
            <person name="Zhang Z."/>
            <person name="Limpens E."/>
            <person name="Saunders D.G."/>
            <person name="Mu D."/>
            <person name="Pang E."/>
            <person name="Cao H."/>
            <person name="Cha H."/>
            <person name="Lin T."/>
            <person name="Zhou Q."/>
            <person name="Shang Y."/>
            <person name="Li Y."/>
            <person name="Ivanov S."/>
            <person name="Sharma T."/>
            <person name="Velzen R.V."/>
            <person name="Ruijter N.D."/>
            <person name="Aanen D.K."/>
            <person name="Win J."/>
            <person name="Kamoun S."/>
            <person name="Bisseling T."/>
            <person name="Huang S."/>
        </authorList>
    </citation>
    <scope>NUCLEOTIDE SEQUENCE [LARGE SCALE GENOMIC DNA]</scope>
    <source>
        <strain evidence="4">DAOM197198w</strain>
    </source>
</reference>
<keyword evidence="1" id="KW-0234">DNA repair</keyword>
<gene>
    <name evidence="3" type="ORF">RirG_267530</name>
</gene>
<dbReference type="GO" id="GO:0000723">
    <property type="term" value="P:telomere maintenance"/>
    <property type="evidence" value="ECO:0007669"/>
    <property type="project" value="InterPro"/>
</dbReference>
<evidence type="ECO:0000313" key="4">
    <source>
        <dbReference type="Proteomes" id="UP000022910"/>
    </source>
</evidence>
<comment type="similarity">
    <text evidence="1">Belongs to the helicase family.</text>
</comment>
<protein>
    <recommendedName>
        <fullName evidence="1">ATP-dependent DNA helicase</fullName>
        <ecNumber evidence="1">5.6.2.3</ecNumber>
    </recommendedName>
</protein>
<dbReference type="InterPro" id="IPR010285">
    <property type="entry name" value="DNA_helicase_pif1-like_DEAD"/>
</dbReference>
<evidence type="ECO:0000259" key="2">
    <source>
        <dbReference type="Pfam" id="PF05970"/>
    </source>
</evidence>
<dbReference type="GO" id="GO:0006310">
    <property type="term" value="P:DNA recombination"/>
    <property type="evidence" value="ECO:0007669"/>
    <property type="project" value="UniProtKB-KW"/>
</dbReference>
<dbReference type="SUPFAM" id="SSF52540">
    <property type="entry name" value="P-loop containing nucleoside triphosphate hydrolases"/>
    <property type="match status" value="1"/>
</dbReference>
<dbReference type="GO" id="GO:0005524">
    <property type="term" value="F:ATP binding"/>
    <property type="evidence" value="ECO:0007669"/>
    <property type="project" value="UniProtKB-KW"/>
</dbReference>
<keyword evidence="1" id="KW-0347">Helicase</keyword>
<keyword evidence="1" id="KW-0067">ATP-binding</keyword>
<dbReference type="Pfam" id="PF05970">
    <property type="entry name" value="PIF1"/>
    <property type="match status" value="1"/>
</dbReference>
<keyword evidence="4" id="KW-1185">Reference proteome</keyword>
<dbReference type="GO" id="GO:0006281">
    <property type="term" value="P:DNA repair"/>
    <property type="evidence" value="ECO:0007669"/>
    <property type="project" value="UniProtKB-KW"/>
</dbReference>
<comment type="cofactor">
    <cofactor evidence="1">
        <name>Mg(2+)</name>
        <dbReference type="ChEBI" id="CHEBI:18420"/>
    </cofactor>
</comment>
<evidence type="ECO:0000256" key="1">
    <source>
        <dbReference type="RuleBase" id="RU363044"/>
    </source>
</evidence>
<keyword evidence="1" id="KW-0227">DNA damage</keyword>
<feature type="domain" description="DNA helicase Pif1-like DEAD-box helicase" evidence="2">
    <location>
        <begin position="2"/>
        <end position="87"/>
    </location>
</feature>
<organism evidence="3 4">
    <name type="scientific">Rhizophagus irregularis (strain DAOM 197198w)</name>
    <name type="common">Glomus intraradices</name>
    <dbReference type="NCBI Taxonomy" id="1432141"/>
    <lineage>
        <taxon>Eukaryota</taxon>
        <taxon>Fungi</taxon>
        <taxon>Fungi incertae sedis</taxon>
        <taxon>Mucoromycota</taxon>
        <taxon>Glomeromycotina</taxon>
        <taxon>Glomeromycetes</taxon>
        <taxon>Glomerales</taxon>
        <taxon>Glomeraceae</taxon>
        <taxon>Rhizophagus</taxon>
    </lineage>
</organism>
<proteinExistence type="inferred from homology"/>
<dbReference type="HOGENOM" id="CLU_1856353_0_0_1"/>
<keyword evidence="1" id="KW-0547">Nucleotide-binding</keyword>
<evidence type="ECO:0000313" key="3">
    <source>
        <dbReference type="EMBL" id="EXX50788.1"/>
    </source>
</evidence>